<reference evidence="1" key="1">
    <citation type="submission" date="2021-02" db="EMBL/GenBank/DDBJ databases">
        <authorList>
            <person name="Nieuwenhuis M."/>
            <person name="Van De Peppel L.J.J."/>
        </authorList>
    </citation>
    <scope>NUCLEOTIDE SEQUENCE</scope>
    <source>
        <strain evidence="1">D49</strain>
    </source>
</reference>
<protein>
    <submittedName>
        <fullName evidence="1">Uncharacterized protein</fullName>
    </submittedName>
</protein>
<dbReference type="AlphaFoldDB" id="A0A9P7KHG2"/>
<dbReference type="Proteomes" id="UP000717328">
    <property type="component" value="Unassembled WGS sequence"/>
</dbReference>
<evidence type="ECO:0000313" key="1">
    <source>
        <dbReference type="EMBL" id="KAG5649709.1"/>
    </source>
</evidence>
<name>A0A9P7KHG2_9AGAR</name>
<keyword evidence="2" id="KW-1185">Reference proteome</keyword>
<reference evidence="1" key="2">
    <citation type="submission" date="2021-10" db="EMBL/GenBank/DDBJ databases">
        <title>Phylogenomics reveals ancestral predisposition of the termite-cultivated fungus Termitomyces towards a domesticated lifestyle.</title>
        <authorList>
            <person name="Auxier B."/>
            <person name="Grum-Grzhimaylo A."/>
            <person name="Cardenas M.E."/>
            <person name="Lodge J.D."/>
            <person name="Laessoe T."/>
            <person name="Pedersen O."/>
            <person name="Smith M.E."/>
            <person name="Kuyper T.W."/>
            <person name="Franco-Molano E.A."/>
            <person name="Baroni T.J."/>
            <person name="Aanen D.K."/>
        </authorList>
    </citation>
    <scope>NUCLEOTIDE SEQUENCE</scope>
    <source>
        <strain evidence="1">D49</strain>
    </source>
</reference>
<organism evidence="1 2">
    <name type="scientific">Sphagnurus paluster</name>
    <dbReference type="NCBI Taxonomy" id="117069"/>
    <lineage>
        <taxon>Eukaryota</taxon>
        <taxon>Fungi</taxon>
        <taxon>Dikarya</taxon>
        <taxon>Basidiomycota</taxon>
        <taxon>Agaricomycotina</taxon>
        <taxon>Agaricomycetes</taxon>
        <taxon>Agaricomycetidae</taxon>
        <taxon>Agaricales</taxon>
        <taxon>Tricholomatineae</taxon>
        <taxon>Lyophyllaceae</taxon>
        <taxon>Sphagnurus</taxon>
    </lineage>
</organism>
<comment type="caution">
    <text evidence="1">The sequence shown here is derived from an EMBL/GenBank/DDBJ whole genome shotgun (WGS) entry which is preliminary data.</text>
</comment>
<accession>A0A9P7KHG2</accession>
<gene>
    <name evidence="1" type="ORF">H0H81_002401</name>
</gene>
<dbReference type="OrthoDB" id="2408877at2759"/>
<sequence>MSGPGSQDKLLESYILNMISRNSFTPYQSLEAACLQFNLDAAAMAALSETHYFNGCDHHVPKSGNIHLAWEYTQDPRDYSRFLNMLRIPPLSFNVLLELIKNHPVFYNQSQSAQAPVETQLAVTLYQMGRYGNGASVQEVARVAGISEGSVDNYTDRCLTAIESLHDIYIRPLTAGEKEVEKMWLENQLGFRGLWRDG</sequence>
<proteinExistence type="predicted"/>
<dbReference type="EMBL" id="JABCKI010000764">
    <property type="protein sequence ID" value="KAG5649709.1"/>
    <property type="molecule type" value="Genomic_DNA"/>
</dbReference>
<evidence type="ECO:0000313" key="2">
    <source>
        <dbReference type="Proteomes" id="UP000717328"/>
    </source>
</evidence>